<reference evidence="2 3" key="1">
    <citation type="submission" date="2018-08" db="EMBL/GenBank/DDBJ databases">
        <title>A genome reference for cultivated species of the human gut microbiota.</title>
        <authorList>
            <person name="Zou Y."/>
            <person name="Xue W."/>
            <person name="Luo G."/>
        </authorList>
    </citation>
    <scope>NUCLEOTIDE SEQUENCE [LARGE SCALE GENOMIC DNA]</scope>
    <source>
        <strain evidence="2 3">AF36-7BH</strain>
    </source>
</reference>
<evidence type="ECO:0000313" key="3">
    <source>
        <dbReference type="Proteomes" id="UP000285201"/>
    </source>
</evidence>
<evidence type="ECO:0000259" key="1">
    <source>
        <dbReference type="Pfam" id="PF18824"/>
    </source>
</evidence>
<dbReference type="Proteomes" id="UP000285201">
    <property type="component" value="Unassembled WGS sequence"/>
</dbReference>
<organism evidence="2 3">
    <name type="scientific">Lachnospira eligens</name>
    <dbReference type="NCBI Taxonomy" id="39485"/>
    <lineage>
        <taxon>Bacteria</taxon>
        <taxon>Bacillati</taxon>
        <taxon>Bacillota</taxon>
        <taxon>Clostridia</taxon>
        <taxon>Lachnospirales</taxon>
        <taxon>Lachnospiraceae</taxon>
        <taxon>Lachnospira</taxon>
    </lineage>
</organism>
<evidence type="ECO:0000313" key="2">
    <source>
        <dbReference type="EMBL" id="RHL64584.1"/>
    </source>
</evidence>
<protein>
    <recommendedName>
        <fullName evidence="1">Large polyvalent protein-associated domain-containing protein</fullName>
    </recommendedName>
</protein>
<sequence length="211" mass="23978">MLDVKYAGFGGYMEVPCYEDESGKLYFDENNGIGGLNLYTGAYRDEFGDILGEPDKKVTEDVRCAEPFARHTRENDYRMLGRLKQDCEYFLGYGAGNEDALYYKNVAAHCDAMEKLWNSFSEADKPEWLSMEDINEYRHAMTKALEDKEKNNLTACVDGLTAALDASNKVLEASQNTETEVTKSRPNVTDSVTCEMQETEEEYKEEAIPRL</sequence>
<dbReference type="Pfam" id="PF18824">
    <property type="entry name" value="LPD11"/>
    <property type="match status" value="1"/>
</dbReference>
<dbReference type="RefSeq" id="WP_118371355.1">
    <property type="nucleotide sequence ID" value="NZ_QROY01000023.1"/>
</dbReference>
<dbReference type="AlphaFoldDB" id="A0A415M7A6"/>
<feature type="domain" description="Large polyvalent protein-associated" evidence="1">
    <location>
        <begin position="75"/>
        <end position="141"/>
    </location>
</feature>
<proteinExistence type="predicted"/>
<name>A0A415M7A6_9FIRM</name>
<dbReference type="InterPro" id="IPR040789">
    <property type="entry name" value="LPD11"/>
</dbReference>
<gene>
    <name evidence="2" type="ORF">DW007_15455</name>
</gene>
<dbReference type="EMBL" id="QROY01000023">
    <property type="protein sequence ID" value="RHL64584.1"/>
    <property type="molecule type" value="Genomic_DNA"/>
</dbReference>
<comment type="caution">
    <text evidence="2">The sequence shown here is derived from an EMBL/GenBank/DDBJ whole genome shotgun (WGS) entry which is preliminary data.</text>
</comment>
<accession>A0A415M7A6</accession>